<keyword evidence="7" id="KW-1185">Reference proteome</keyword>
<evidence type="ECO:0000259" key="5">
    <source>
        <dbReference type="PROSITE" id="PS51900"/>
    </source>
</evidence>
<dbReference type="AlphaFoldDB" id="A0A4V2QEF3"/>
<dbReference type="InterPro" id="IPR013762">
    <property type="entry name" value="Integrase-like_cat_sf"/>
</dbReference>
<dbReference type="Gene3D" id="1.10.150.130">
    <property type="match status" value="1"/>
</dbReference>
<evidence type="ECO:0000256" key="3">
    <source>
        <dbReference type="ARBA" id="ARBA00023172"/>
    </source>
</evidence>
<dbReference type="InterPro" id="IPR044068">
    <property type="entry name" value="CB"/>
</dbReference>
<keyword evidence="1" id="KW-0229">DNA integration</keyword>
<dbReference type="Gene3D" id="1.10.443.10">
    <property type="entry name" value="Intergrase catalytic core"/>
    <property type="match status" value="1"/>
</dbReference>
<name>A0A4V2QEF3_9FLAO</name>
<dbReference type="GO" id="GO:0003677">
    <property type="term" value="F:DNA binding"/>
    <property type="evidence" value="ECO:0007669"/>
    <property type="project" value="UniProtKB-UniRule"/>
</dbReference>
<dbReference type="CDD" id="cd00397">
    <property type="entry name" value="DNA_BRE_C"/>
    <property type="match status" value="1"/>
</dbReference>
<dbReference type="InterPro" id="IPR011010">
    <property type="entry name" value="DNA_brk_join_enz"/>
</dbReference>
<proteinExistence type="predicted"/>
<keyword evidence="2 4" id="KW-0238">DNA-binding</keyword>
<reference evidence="6 7" key="1">
    <citation type="submission" date="2019-03" db="EMBL/GenBank/DDBJ databases">
        <title>Genomic Encyclopedia of Type Strains, Phase IV (KMG-IV): sequencing the most valuable type-strain genomes for metagenomic binning, comparative biology and taxonomic classification.</title>
        <authorList>
            <person name="Goeker M."/>
        </authorList>
    </citation>
    <scope>NUCLEOTIDE SEQUENCE [LARGE SCALE GENOMIC DNA]</scope>
    <source>
        <strain evidence="6 7">DSM 18792</strain>
    </source>
</reference>
<feature type="domain" description="Core-binding (CB)" evidence="5">
    <location>
        <begin position="114"/>
        <end position="199"/>
    </location>
</feature>
<organism evidence="6 7">
    <name type="scientific">Mariniflexile fucanivorans</name>
    <dbReference type="NCBI Taxonomy" id="264023"/>
    <lineage>
        <taxon>Bacteria</taxon>
        <taxon>Pseudomonadati</taxon>
        <taxon>Bacteroidota</taxon>
        <taxon>Flavobacteriia</taxon>
        <taxon>Flavobacteriales</taxon>
        <taxon>Flavobacteriaceae</taxon>
        <taxon>Mariniflexile</taxon>
    </lineage>
</organism>
<dbReference type="PROSITE" id="PS51900">
    <property type="entry name" value="CB"/>
    <property type="match status" value="1"/>
</dbReference>
<keyword evidence="3" id="KW-0233">DNA recombination</keyword>
<dbReference type="RefSeq" id="WP_132215865.1">
    <property type="nucleotide sequence ID" value="NZ_OX156936.1"/>
</dbReference>
<comment type="caution">
    <text evidence="6">The sequence shown here is derived from an EMBL/GenBank/DDBJ whole genome shotgun (WGS) entry which is preliminary data.</text>
</comment>
<sequence>MQSSSFFNYSTTFCVEHGVEKKFTEPKIYHGGKHFDISKRWYIYYSYAHPTSKGKHGHPLLVRQTPITLKVNRNYKTREKRLFHLGIIKDVLHEMLKKGFSPYKNEFKYESTDYTAEAALDYVYSLKAENLSDTSISDYRSRLNQFKAYLKNKGLLERNVLEITKQIVNSYLNGILKATSARNRNNTRAVLIALFGVLEDNDMIPRNFIANIKVLETNSVRHQTYALDVLEGLFAYMKENDPLLLLFIKFVSYNVLLPIEVCRLKLRDVNLDQKLLYFKAKNKPAKTKIIPDIIFNEIAEFDFSVQDHFLFTPNGIGPWPIKENFRRDYFTKRFKNLKEKYNKYLIEQGETLQLGSEYTVYSFRHTFITLLFRKFREEFSYSETCDKLMLITGHSTLKALKTYLRDIDAELPEDYSGLLGLKG</sequence>
<evidence type="ECO:0000313" key="6">
    <source>
        <dbReference type="EMBL" id="TCL67837.1"/>
    </source>
</evidence>
<dbReference type="GO" id="GO:0015074">
    <property type="term" value="P:DNA integration"/>
    <property type="evidence" value="ECO:0007669"/>
    <property type="project" value="UniProtKB-KW"/>
</dbReference>
<dbReference type="Proteomes" id="UP000295455">
    <property type="component" value="Unassembled WGS sequence"/>
</dbReference>
<evidence type="ECO:0000256" key="4">
    <source>
        <dbReference type="PROSITE-ProRule" id="PRU01248"/>
    </source>
</evidence>
<dbReference type="SUPFAM" id="SSF56349">
    <property type="entry name" value="DNA breaking-rejoining enzymes"/>
    <property type="match status" value="1"/>
</dbReference>
<evidence type="ECO:0000256" key="1">
    <source>
        <dbReference type="ARBA" id="ARBA00022908"/>
    </source>
</evidence>
<dbReference type="GO" id="GO:0006310">
    <property type="term" value="P:DNA recombination"/>
    <property type="evidence" value="ECO:0007669"/>
    <property type="project" value="UniProtKB-KW"/>
</dbReference>
<gene>
    <name evidence="6" type="ORF">EV196_102400</name>
</gene>
<evidence type="ECO:0000256" key="2">
    <source>
        <dbReference type="ARBA" id="ARBA00023125"/>
    </source>
</evidence>
<dbReference type="OrthoDB" id="9806835at2"/>
<dbReference type="InterPro" id="IPR010998">
    <property type="entry name" value="Integrase_recombinase_N"/>
</dbReference>
<protein>
    <submittedName>
        <fullName evidence="6">Site-specific recombinase XerD</fullName>
    </submittedName>
</protein>
<evidence type="ECO:0000313" key="7">
    <source>
        <dbReference type="Proteomes" id="UP000295455"/>
    </source>
</evidence>
<accession>A0A4V2QEF3</accession>
<dbReference type="EMBL" id="SLUP01000002">
    <property type="protein sequence ID" value="TCL67837.1"/>
    <property type="molecule type" value="Genomic_DNA"/>
</dbReference>